<dbReference type="AlphaFoldDB" id="A0A2P2JQ73"/>
<sequence length="24" mass="3015">MPCARYYWARLRLLAAYKNYLYQS</sequence>
<proteinExistence type="predicted"/>
<evidence type="ECO:0000313" key="1">
    <source>
        <dbReference type="EMBL" id="MBW95600.1"/>
    </source>
</evidence>
<reference evidence="1" key="1">
    <citation type="submission" date="2018-02" db="EMBL/GenBank/DDBJ databases">
        <title>Rhizophora mucronata_Transcriptome.</title>
        <authorList>
            <person name="Meera S.P."/>
            <person name="Sreeshan A."/>
            <person name="Augustine A."/>
        </authorList>
    </citation>
    <scope>NUCLEOTIDE SEQUENCE</scope>
    <source>
        <tissue evidence="1">Leaf</tissue>
    </source>
</reference>
<dbReference type="EMBL" id="GGEC01015117">
    <property type="protein sequence ID" value="MBW95600.1"/>
    <property type="molecule type" value="Transcribed_RNA"/>
</dbReference>
<organism evidence="1">
    <name type="scientific">Rhizophora mucronata</name>
    <name type="common">Asiatic mangrove</name>
    <dbReference type="NCBI Taxonomy" id="61149"/>
    <lineage>
        <taxon>Eukaryota</taxon>
        <taxon>Viridiplantae</taxon>
        <taxon>Streptophyta</taxon>
        <taxon>Embryophyta</taxon>
        <taxon>Tracheophyta</taxon>
        <taxon>Spermatophyta</taxon>
        <taxon>Magnoliopsida</taxon>
        <taxon>eudicotyledons</taxon>
        <taxon>Gunneridae</taxon>
        <taxon>Pentapetalae</taxon>
        <taxon>rosids</taxon>
        <taxon>fabids</taxon>
        <taxon>Malpighiales</taxon>
        <taxon>Rhizophoraceae</taxon>
        <taxon>Rhizophora</taxon>
    </lineage>
</organism>
<name>A0A2P2JQ73_RHIMU</name>
<protein>
    <submittedName>
        <fullName evidence="1">Uncharacterized protein</fullName>
    </submittedName>
</protein>
<accession>A0A2P2JQ73</accession>